<name>A0A923LVZ3_9FIRM</name>
<dbReference type="Proteomes" id="UP000606499">
    <property type="component" value="Unassembled WGS sequence"/>
</dbReference>
<feature type="region of interest" description="Disordered" evidence="1">
    <location>
        <begin position="106"/>
        <end position="164"/>
    </location>
</feature>
<organism evidence="2 3">
    <name type="scientific">Agathobaculum faecis</name>
    <dbReference type="NCBI Taxonomy" id="2763013"/>
    <lineage>
        <taxon>Bacteria</taxon>
        <taxon>Bacillati</taxon>
        <taxon>Bacillota</taxon>
        <taxon>Clostridia</taxon>
        <taxon>Eubacteriales</taxon>
        <taxon>Butyricicoccaceae</taxon>
        <taxon>Agathobaculum</taxon>
    </lineage>
</organism>
<feature type="compositionally biased region" description="Polar residues" evidence="1">
    <location>
        <begin position="131"/>
        <end position="140"/>
    </location>
</feature>
<protein>
    <recommendedName>
        <fullName evidence="4">DnaD domain protein</fullName>
    </recommendedName>
</protein>
<proteinExistence type="predicted"/>
<keyword evidence="3" id="KW-1185">Reference proteome</keyword>
<evidence type="ECO:0000313" key="3">
    <source>
        <dbReference type="Proteomes" id="UP000606499"/>
    </source>
</evidence>
<dbReference type="RefSeq" id="WP_186950179.1">
    <property type="nucleotide sequence ID" value="NZ_JACOPL010000015.1"/>
</dbReference>
<gene>
    <name evidence="2" type="ORF">H8S45_13075</name>
</gene>
<reference evidence="2" key="1">
    <citation type="submission" date="2020-08" db="EMBL/GenBank/DDBJ databases">
        <title>Genome public.</title>
        <authorList>
            <person name="Liu C."/>
            <person name="Sun Q."/>
        </authorList>
    </citation>
    <scope>NUCLEOTIDE SEQUENCE</scope>
    <source>
        <strain evidence="2">NSJ-28</strain>
    </source>
</reference>
<feature type="compositionally biased region" description="Basic and acidic residues" evidence="1">
    <location>
        <begin position="141"/>
        <end position="164"/>
    </location>
</feature>
<evidence type="ECO:0000313" key="2">
    <source>
        <dbReference type="EMBL" id="MBC5726386.1"/>
    </source>
</evidence>
<accession>A0A923LVZ3</accession>
<evidence type="ECO:0000256" key="1">
    <source>
        <dbReference type="SAM" id="MobiDB-lite"/>
    </source>
</evidence>
<dbReference type="EMBL" id="JACOPL010000015">
    <property type="protein sequence ID" value="MBC5726386.1"/>
    <property type="molecule type" value="Genomic_DNA"/>
</dbReference>
<dbReference type="AlphaFoldDB" id="A0A923LVZ3"/>
<evidence type="ECO:0008006" key="4">
    <source>
        <dbReference type="Google" id="ProtNLM"/>
    </source>
</evidence>
<sequence length="272" mass="31125">MLENGYIKLHRSLANWRWYKEPKTLLLWINLLLNANYEPRDMGDKTIERGQIATSLAGLAEQTGLSVKEVRTSLDRLKKTGEIAVWSNRHMTVITVNEYERYQSDGANQGQTEGKQMADQGQTEDRPRADSGQTEGNQRATMKERKEREESKKAKKEGAPELSERFSEPVVETVREWLAYKQERREAYKPVGLKSLLAEIENQIGAHGERAVCDVIRLSMANNWRGIVWDRIESGGRKPTAQGITGQQLSEWETQWRDRVKQQLEARRGAGG</sequence>
<comment type="caution">
    <text evidence="2">The sequence shown here is derived from an EMBL/GenBank/DDBJ whole genome shotgun (WGS) entry which is preliminary data.</text>
</comment>